<evidence type="ECO:0000256" key="1">
    <source>
        <dbReference type="ARBA" id="ARBA00009083"/>
    </source>
</evidence>
<protein>
    <submittedName>
        <fullName evidence="4">40S ribosomal protein S29</fullName>
    </submittedName>
</protein>
<dbReference type="GO" id="GO:0008270">
    <property type="term" value="F:zinc ion binding"/>
    <property type="evidence" value="ECO:0007669"/>
    <property type="project" value="InterPro"/>
</dbReference>
<sequence length="175" mass="20039">MYGTPTLRTMAQDLEFELGIIGNAVKLRTWRFVRALGFRVCGNPHGMIRKYGLMCCRQCFRSHAKDIGFIKSKRRVASAKPQYCPSASVPLSIVHSDYHQLDMWFNGKSRVDSSSFGRLSTIFSNVMNMFKVSIKNMTKLFANEALNADDYARRTSFSQILKHNSLHVVFSMSFY</sequence>
<dbReference type="FunFam" id="4.10.830.10:FF:000002">
    <property type="entry name" value="40S ribosomal protein S29"/>
    <property type="match status" value="1"/>
</dbReference>
<proteinExistence type="inferred from homology"/>
<keyword evidence="2 4" id="KW-0689">Ribosomal protein</keyword>
<dbReference type="EMBL" id="LSRQ01001777">
    <property type="protein sequence ID" value="OAY76540.1"/>
    <property type="molecule type" value="Genomic_DNA"/>
</dbReference>
<dbReference type="GO" id="GO:0003735">
    <property type="term" value="F:structural constituent of ribosome"/>
    <property type="evidence" value="ECO:0007669"/>
    <property type="project" value="InterPro"/>
</dbReference>
<organism evidence="4 5">
    <name type="scientific">Ananas comosus</name>
    <name type="common">Pineapple</name>
    <name type="synonym">Ananas ananas</name>
    <dbReference type="NCBI Taxonomy" id="4615"/>
    <lineage>
        <taxon>Eukaryota</taxon>
        <taxon>Viridiplantae</taxon>
        <taxon>Streptophyta</taxon>
        <taxon>Embryophyta</taxon>
        <taxon>Tracheophyta</taxon>
        <taxon>Spermatophyta</taxon>
        <taxon>Magnoliopsida</taxon>
        <taxon>Liliopsida</taxon>
        <taxon>Poales</taxon>
        <taxon>Bromeliaceae</taxon>
        <taxon>Bromelioideae</taxon>
        <taxon>Ananas</taxon>
    </lineage>
</organism>
<gene>
    <name evidence="4" type="ORF">ACMD2_03525</name>
</gene>
<dbReference type="InterPro" id="IPR039744">
    <property type="entry name" value="RIbosomal_uS14_euk_arc"/>
</dbReference>
<dbReference type="Pfam" id="PF00253">
    <property type="entry name" value="Ribosomal_S14"/>
    <property type="match status" value="1"/>
</dbReference>
<dbReference type="InterPro" id="IPR043140">
    <property type="entry name" value="Ribosomal_uS14_sf"/>
</dbReference>
<comment type="similarity">
    <text evidence="1">Belongs to the universal ribosomal protein uS14 family.</text>
</comment>
<comment type="caution">
    <text evidence="4">The sequence shown here is derived from an EMBL/GenBank/DDBJ whole genome shotgun (WGS) entry which is preliminary data.</text>
</comment>
<evidence type="ECO:0000313" key="5">
    <source>
        <dbReference type="Proteomes" id="UP000092600"/>
    </source>
</evidence>
<evidence type="ECO:0000313" key="4">
    <source>
        <dbReference type="EMBL" id="OAY76540.1"/>
    </source>
</evidence>
<dbReference type="STRING" id="4615.A0A199VIG0"/>
<dbReference type="PANTHER" id="PTHR12010">
    <property type="entry name" value="40S RIBOSOMAL PROTEIN S29"/>
    <property type="match status" value="1"/>
</dbReference>
<dbReference type="InterPro" id="IPR001209">
    <property type="entry name" value="Ribosomal_uS14"/>
</dbReference>
<dbReference type="Gene3D" id="4.10.830.10">
    <property type="entry name" value="30s Ribosomal Protein S14, Chain N"/>
    <property type="match status" value="1"/>
</dbReference>
<dbReference type="GO" id="GO:0002181">
    <property type="term" value="P:cytoplasmic translation"/>
    <property type="evidence" value="ECO:0007669"/>
    <property type="project" value="TreeGrafter"/>
</dbReference>
<keyword evidence="3" id="KW-0687">Ribonucleoprotein</keyword>
<evidence type="ECO:0000256" key="3">
    <source>
        <dbReference type="ARBA" id="ARBA00023274"/>
    </source>
</evidence>
<dbReference type="GO" id="GO:0022627">
    <property type="term" value="C:cytosolic small ribosomal subunit"/>
    <property type="evidence" value="ECO:0007669"/>
    <property type="project" value="TreeGrafter"/>
</dbReference>
<dbReference type="PANTHER" id="PTHR12010:SF2">
    <property type="entry name" value="40S RIBOSOMAL PROTEIN S29"/>
    <property type="match status" value="1"/>
</dbReference>
<dbReference type="AlphaFoldDB" id="A0A199VIG0"/>
<evidence type="ECO:0000256" key="2">
    <source>
        <dbReference type="ARBA" id="ARBA00022980"/>
    </source>
</evidence>
<accession>A0A199VIG0</accession>
<reference evidence="4 5" key="1">
    <citation type="journal article" date="2016" name="DNA Res.">
        <title>The draft genome of MD-2 pineapple using hybrid error correction of long reads.</title>
        <authorList>
            <person name="Redwan R.M."/>
            <person name="Saidin A."/>
            <person name="Kumar S.V."/>
        </authorList>
    </citation>
    <scope>NUCLEOTIDE SEQUENCE [LARGE SCALE GENOMIC DNA]</scope>
    <source>
        <strain evidence="5">cv. MD2</strain>
        <tissue evidence="4">Leaf</tissue>
    </source>
</reference>
<dbReference type="Proteomes" id="UP000092600">
    <property type="component" value="Unassembled WGS sequence"/>
</dbReference>
<name>A0A199VIG0_ANACO</name>